<comment type="subcellular location">
    <subcellularLocation>
        <location evidence="1 9">Bacterial flagellum basal body</location>
    </subcellularLocation>
    <subcellularLocation>
        <location evidence="2">Cell membrane</location>
        <topology evidence="2">Multi-pass membrane protein</topology>
    </subcellularLocation>
</comment>
<feature type="region of interest" description="Disordered" evidence="10">
    <location>
        <begin position="275"/>
        <end position="363"/>
    </location>
</feature>
<feature type="region of interest" description="Disordered" evidence="10">
    <location>
        <begin position="495"/>
        <end position="523"/>
    </location>
</feature>
<organism evidence="14 15">
    <name type="scientific">Neopusillimonas maritima</name>
    <dbReference type="NCBI Taxonomy" id="2026239"/>
    <lineage>
        <taxon>Bacteria</taxon>
        <taxon>Pseudomonadati</taxon>
        <taxon>Pseudomonadota</taxon>
        <taxon>Betaproteobacteria</taxon>
        <taxon>Burkholderiales</taxon>
        <taxon>Alcaligenaceae</taxon>
        <taxon>Neopusillimonas</taxon>
    </lineage>
</organism>
<evidence type="ECO:0000256" key="4">
    <source>
        <dbReference type="ARBA" id="ARBA00022475"/>
    </source>
</evidence>
<feature type="domain" description="Flagellar M-ring N-terminal" evidence="12">
    <location>
        <begin position="46"/>
        <end position="218"/>
    </location>
</feature>
<keyword evidence="7 11" id="KW-0472">Membrane</keyword>
<keyword evidence="15" id="KW-1185">Reference proteome</keyword>
<dbReference type="RefSeq" id="WP_119440797.1">
    <property type="nucleotide sequence ID" value="NZ_CP170494.1"/>
</dbReference>
<keyword evidence="6 11" id="KW-1133">Transmembrane helix</keyword>
<keyword evidence="14" id="KW-0966">Cell projection</keyword>
<dbReference type="NCBIfam" id="TIGR00206">
    <property type="entry name" value="fliF"/>
    <property type="match status" value="1"/>
</dbReference>
<evidence type="ECO:0000256" key="5">
    <source>
        <dbReference type="ARBA" id="ARBA00022692"/>
    </source>
</evidence>
<dbReference type="PRINTS" id="PR01009">
    <property type="entry name" value="FLGMRINGFLIF"/>
</dbReference>
<comment type="caution">
    <text evidence="14">The sequence shown here is derived from an EMBL/GenBank/DDBJ whole genome shotgun (WGS) entry which is preliminary data.</text>
</comment>
<evidence type="ECO:0000256" key="1">
    <source>
        <dbReference type="ARBA" id="ARBA00004117"/>
    </source>
</evidence>
<dbReference type="Pfam" id="PF01514">
    <property type="entry name" value="YscJ_FliF"/>
    <property type="match status" value="1"/>
</dbReference>
<evidence type="ECO:0000256" key="9">
    <source>
        <dbReference type="PIRNR" id="PIRNR004862"/>
    </source>
</evidence>
<evidence type="ECO:0000256" key="3">
    <source>
        <dbReference type="ARBA" id="ARBA00007971"/>
    </source>
</evidence>
<sequence>MSQASALLARFPAAAKLGQLPKPVLIGIASGILALIVVIALWARPADYKVLFSNLEDRDGGAIVAALSQMNVPYRISNNGTAILVPADQVHATRLQLAEQGLPQSGEVGFELLDNTQFGASQFTEQVTYQRALEGELASSVEAVHSVKSARVHLAIPRESLFVRQRQDPTASVLITLYPGRTLSEAQVSAITWLVSASIPKLSPEKVSVVDQTGRLLTQPSGEAGLQNNRRSLINDVEQRTVERIMNLLTPLVGAGNVRAQASADFDFSVREQTSEVYRPNQTPGEAAVRSKQISSSDQYDVLPPAGVPGALTNQPPVNAQAPIVEPPAAPDDAAAQNNEADNANNNQNGNANNNAPEGPASIQRDSTVNYEVDRTISHVKGPAGSLRRLSVAVVLNHRLNQEGEYEPLPEATLANIEQIVRDAMGYSQERGDTVTVINSPFSENQQPEIPVWKNPHYHDLALEALEYLLIALAVFIVWRKVLRPLIQSLAQTRVATEPAEPDSSAAGALRRSTEADEMRRASDISRYEENLKSARELAEKDPRAVAMVLRAWMDKNGKP</sequence>
<feature type="compositionally biased region" description="Basic and acidic residues" evidence="10">
    <location>
        <begin position="512"/>
        <end position="523"/>
    </location>
</feature>
<evidence type="ECO:0000259" key="13">
    <source>
        <dbReference type="Pfam" id="PF08345"/>
    </source>
</evidence>
<evidence type="ECO:0000256" key="6">
    <source>
        <dbReference type="ARBA" id="ARBA00022989"/>
    </source>
</evidence>
<comment type="similarity">
    <text evidence="3 9">Belongs to the FliF family.</text>
</comment>
<dbReference type="Gene3D" id="3.30.300.30">
    <property type="match status" value="1"/>
</dbReference>
<dbReference type="EMBL" id="NQOU01000001">
    <property type="protein sequence ID" value="RII83956.1"/>
    <property type="molecule type" value="Genomic_DNA"/>
</dbReference>
<evidence type="ECO:0000256" key="2">
    <source>
        <dbReference type="ARBA" id="ARBA00004651"/>
    </source>
</evidence>
<feature type="compositionally biased region" description="Low complexity" evidence="10">
    <location>
        <begin position="331"/>
        <end position="361"/>
    </location>
</feature>
<feature type="compositionally biased region" description="Polar residues" evidence="10">
    <location>
        <begin position="275"/>
        <end position="284"/>
    </location>
</feature>
<accession>A0ABX9N134</accession>
<comment type="function">
    <text evidence="9">The M ring may be actively involved in energy transduction.</text>
</comment>
<reference evidence="14 15" key="1">
    <citation type="submission" date="2017-08" db="EMBL/GenBank/DDBJ databases">
        <title>Pusillimonas indicus sp. nov., a member of the family Alcaligenaceae isolated from surface seawater.</title>
        <authorList>
            <person name="Li J."/>
        </authorList>
    </citation>
    <scope>NUCLEOTIDE SEQUENCE [LARGE SCALE GENOMIC DNA]</scope>
    <source>
        <strain evidence="14 15">17-4A</strain>
    </source>
</reference>
<gene>
    <name evidence="14" type="ORF">CJO09_01580</name>
</gene>
<evidence type="ECO:0000256" key="10">
    <source>
        <dbReference type="SAM" id="MobiDB-lite"/>
    </source>
</evidence>
<proteinExistence type="inferred from homology"/>
<protein>
    <recommendedName>
        <fullName evidence="9">Flagellar M-ring protein</fullName>
    </recommendedName>
</protein>
<evidence type="ECO:0000313" key="15">
    <source>
        <dbReference type="Proteomes" id="UP000266483"/>
    </source>
</evidence>
<dbReference type="InterPro" id="IPR000067">
    <property type="entry name" value="FlgMring_FliF"/>
</dbReference>
<keyword evidence="14" id="KW-0969">Cilium</keyword>
<evidence type="ECO:0000256" key="7">
    <source>
        <dbReference type="ARBA" id="ARBA00023136"/>
    </source>
</evidence>
<dbReference type="PANTHER" id="PTHR30046">
    <property type="entry name" value="FLAGELLAR M-RING PROTEIN"/>
    <property type="match status" value="1"/>
</dbReference>
<evidence type="ECO:0000259" key="12">
    <source>
        <dbReference type="Pfam" id="PF01514"/>
    </source>
</evidence>
<keyword evidence="14" id="KW-0282">Flagellum</keyword>
<keyword evidence="8 9" id="KW-0975">Bacterial flagellum</keyword>
<feature type="transmembrane region" description="Helical" evidence="11">
    <location>
        <begin position="25"/>
        <end position="43"/>
    </location>
</feature>
<evidence type="ECO:0000313" key="14">
    <source>
        <dbReference type="EMBL" id="RII83956.1"/>
    </source>
</evidence>
<evidence type="ECO:0000256" key="11">
    <source>
        <dbReference type="SAM" id="Phobius"/>
    </source>
</evidence>
<dbReference type="Proteomes" id="UP000266483">
    <property type="component" value="Unassembled WGS sequence"/>
</dbReference>
<evidence type="ECO:0000256" key="8">
    <source>
        <dbReference type="ARBA" id="ARBA00023143"/>
    </source>
</evidence>
<dbReference type="Pfam" id="PF08345">
    <property type="entry name" value="YscJ_FliF_C"/>
    <property type="match status" value="1"/>
</dbReference>
<dbReference type="PANTHER" id="PTHR30046:SF0">
    <property type="entry name" value="FLAGELLAR M-RING PROTEIN"/>
    <property type="match status" value="1"/>
</dbReference>
<dbReference type="InterPro" id="IPR013556">
    <property type="entry name" value="Flag_M-ring_C"/>
</dbReference>
<dbReference type="InterPro" id="IPR006182">
    <property type="entry name" value="FliF_N_dom"/>
</dbReference>
<dbReference type="InterPro" id="IPR043427">
    <property type="entry name" value="YscJ/FliF"/>
</dbReference>
<feature type="domain" description="Flagellar M-ring C-terminal" evidence="13">
    <location>
        <begin position="249"/>
        <end position="442"/>
    </location>
</feature>
<name>A0ABX9N134_9BURK</name>
<dbReference type="PIRSF" id="PIRSF004862">
    <property type="entry name" value="FliF"/>
    <property type="match status" value="1"/>
</dbReference>
<dbReference type="InterPro" id="IPR045851">
    <property type="entry name" value="AMP-bd_C_sf"/>
</dbReference>
<keyword evidence="5 11" id="KW-0812">Transmembrane</keyword>
<keyword evidence="4" id="KW-1003">Cell membrane</keyword>